<dbReference type="Pfam" id="PF06027">
    <property type="entry name" value="SLC35F"/>
    <property type="match status" value="1"/>
</dbReference>
<protein>
    <recommendedName>
        <fullName evidence="10">EamA domain-containing protein</fullName>
    </recommendedName>
</protein>
<proteinExistence type="inferred from homology"/>
<comment type="subcellular location">
    <subcellularLocation>
        <location evidence="1">Membrane</location>
        <topology evidence="1">Multi-pass membrane protein</topology>
    </subcellularLocation>
</comment>
<evidence type="ECO:0000256" key="1">
    <source>
        <dbReference type="ARBA" id="ARBA00004141"/>
    </source>
</evidence>
<keyword evidence="4 7" id="KW-0812">Transmembrane</keyword>
<evidence type="ECO:0000313" key="9">
    <source>
        <dbReference type="Proteomes" id="UP000238350"/>
    </source>
</evidence>
<comment type="caution">
    <text evidence="8">The sequence shown here is derived from an EMBL/GenBank/DDBJ whole genome shotgun (WGS) entry which is preliminary data.</text>
</comment>
<organism evidence="8 9">
    <name type="scientific">Wickerhamiella sorbophila</name>
    <dbReference type="NCBI Taxonomy" id="45607"/>
    <lineage>
        <taxon>Eukaryota</taxon>
        <taxon>Fungi</taxon>
        <taxon>Dikarya</taxon>
        <taxon>Ascomycota</taxon>
        <taxon>Saccharomycotina</taxon>
        <taxon>Dipodascomycetes</taxon>
        <taxon>Dipodascales</taxon>
        <taxon>Trichomonascaceae</taxon>
        <taxon>Wickerhamiella</taxon>
    </lineage>
</organism>
<feature type="transmembrane region" description="Helical" evidence="7">
    <location>
        <begin position="46"/>
        <end position="63"/>
    </location>
</feature>
<feature type="transmembrane region" description="Helical" evidence="7">
    <location>
        <begin position="203"/>
        <end position="228"/>
    </location>
</feature>
<dbReference type="GO" id="GO:0000329">
    <property type="term" value="C:fungal-type vacuole membrane"/>
    <property type="evidence" value="ECO:0007669"/>
    <property type="project" value="TreeGrafter"/>
</dbReference>
<keyword evidence="3" id="KW-0813">Transport</keyword>
<dbReference type="InterPro" id="IPR009262">
    <property type="entry name" value="SLC35_F1/F2/F6"/>
</dbReference>
<dbReference type="PANTHER" id="PTHR23051">
    <property type="entry name" value="SOLUTE CARRIER FAMILY 35, MEMBER F5"/>
    <property type="match status" value="1"/>
</dbReference>
<evidence type="ECO:0000256" key="4">
    <source>
        <dbReference type="ARBA" id="ARBA00022692"/>
    </source>
</evidence>
<dbReference type="AlphaFoldDB" id="A0A2T0FNH7"/>
<dbReference type="STRING" id="45607.A0A2T0FNH7"/>
<evidence type="ECO:0000256" key="3">
    <source>
        <dbReference type="ARBA" id="ARBA00022448"/>
    </source>
</evidence>
<gene>
    <name evidence="8" type="ORF">B9G98_04158</name>
</gene>
<feature type="transmembrane region" description="Helical" evidence="7">
    <location>
        <begin position="113"/>
        <end position="131"/>
    </location>
</feature>
<reference evidence="8 9" key="1">
    <citation type="submission" date="2017-04" db="EMBL/GenBank/DDBJ databases">
        <title>Genome sequencing of [Candida] sorbophila.</title>
        <authorList>
            <person name="Ahn J.O."/>
        </authorList>
    </citation>
    <scope>NUCLEOTIDE SEQUENCE [LARGE SCALE GENOMIC DNA]</scope>
    <source>
        <strain evidence="8 9">DS02</strain>
    </source>
</reference>
<dbReference type="OrthoDB" id="1436450at2759"/>
<feature type="transmembrane region" description="Helical" evidence="7">
    <location>
        <begin position="12"/>
        <end position="34"/>
    </location>
</feature>
<feature type="transmembrane region" description="Helical" evidence="7">
    <location>
        <begin position="138"/>
        <end position="156"/>
    </location>
</feature>
<dbReference type="Proteomes" id="UP000238350">
    <property type="component" value="Unassembled WGS sequence"/>
</dbReference>
<feature type="transmembrane region" description="Helical" evidence="7">
    <location>
        <begin position="84"/>
        <end position="107"/>
    </location>
</feature>
<evidence type="ECO:0000313" key="8">
    <source>
        <dbReference type="EMBL" id="PRT56538.1"/>
    </source>
</evidence>
<sequence>MSEVADYMENRRWALGLSLLGLVVVLWVASGFFVNAIGQDYHKPAFITYLNTGLMVAYLPAALRAKKKDPHDQTTSQFSTRKTATLSSQFCLLWYMANLLNNASYVYTTVQSATIISCTSSFFTLIIGSWCGVEKFSLAKLWPLTMLIVGIVLVSSEDGKQETSPDNALLGNLLALGSAFLYGVYTTLLKYRVGNESNLNTKLFFGFVGLFSIVGLWPFLILLDYIGVEPFALPPNSRDWILIGLNGVVIFVSDICWVLAMLLTSPLVVTVGLSATIPLSILGEMALYHRFGSSLYFVGAALVFYSFVVINRQESIDEVPEQGYNSLHFETVEEVVEEAVHIHRVRSHST</sequence>
<dbReference type="EMBL" id="NDIQ01000022">
    <property type="protein sequence ID" value="PRT56538.1"/>
    <property type="molecule type" value="Genomic_DNA"/>
</dbReference>
<feature type="transmembrane region" description="Helical" evidence="7">
    <location>
        <begin position="168"/>
        <end position="191"/>
    </location>
</feature>
<dbReference type="GeneID" id="36517906"/>
<name>A0A2T0FNH7_9ASCO</name>
<keyword evidence="5 7" id="KW-1133">Transmembrane helix</keyword>
<evidence type="ECO:0000256" key="7">
    <source>
        <dbReference type="SAM" id="Phobius"/>
    </source>
</evidence>
<dbReference type="GO" id="GO:0022857">
    <property type="term" value="F:transmembrane transporter activity"/>
    <property type="evidence" value="ECO:0007669"/>
    <property type="project" value="InterPro"/>
</dbReference>
<feature type="transmembrane region" description="Helical" evidence="7">
    <location>
        <begin position="240"/>
        <end position="260"/>
    </location>
</feature>
<keyword evidence="9" id="KW-1185">Reference proteome</keyword>
<evidence type="ECO:0008006" key="10">
    <source>
        <dbReference type="Google" id="ProtNLM"/>
    </source>
</evidence>
<evidence type="ECO:0000256" key="6">
    <source>
        <dbReference type="ARBA" id="ARBA00023136"/>
    </source>
</evidence>
<evidence type="ECO:0000256" key="2">
    <source>
        <dbReference type="ARBA" id="ARBA00007863"/>
    </source>
</evidence>
<comment type="similarity">
    <text evidence="2">Belongs to the SLC35F solute transporter family.</text>
</comment>
<accession>A0A2T0FNH7</accession>
<evidence type="ECO:0000256" key="5">
    <source>
        <dbReference type="ARBA" id="ARBA00022989"/>
    </source>
</evidence>
<keyword evidence="6 7" id="KW-0472">Membrane</keyword>
<dbReference type="PANTHER" id="PTHR23051:SF0">
    <property type="entry name" value="SOLUTE CARRIER FAMILY 35 MEMBER F5"/>
    <property type="match status" value="1"/>
</dbReference>
<feature type="transmembrane region" description="Helical" evidence="7">
    <location>
        <begin position="294"/>
        <end position="310"/>
    </location>
</feature>
<dbReference type="RefSeq" id="XP_024666483.1">
    <property type="nucleotide sequence ID" value="XM_024810715.1"/>
</dbReference>
<feature type="transmembrane region" description="Helical" evidence="7">
    <location>
        <begin position="267"/>
        <end position="288"/>
    </location>
</feature>